<accession>A0A7C5U8N2</accession>
<dbReference type="GO" id="GO:0003677">
    <property type="term" value="F:DNA binding"/>
    <property type="evidence" value="ECO:0007669"/>
    <property type="project" value="UniProtKB-KW"/>
</dbReference>
<dbReference type="NCBIfam" id="TIGR01439">
    <property type="entry name" value="lp_hng_hel_AbrB"/>
    <property type="match status" value="1"/>
</dbReference>
<sequence length="53" mass="5951">MSKIGKKGAVYIPKHVCEQLGIDENDKVLMRVEGSRLVLEFIPDPLSLHLPHV</sequence>
<evidence type="ECO:0000313" key="2">
    <source>
        <dbReference type="EMBL" id="HHR41029.1"/>
    </source>
</evidence>
<dbReference type="SUPFAM" id="SSF89447">
    <property type="entry name" value="AbrB/MazE/MraZ-like"/>
    <property type="match status" value="1"/>
</dbReference>
<name>A0A7C5U8N2_CALS0</name>
<dbReference type="Gene3D" id="2.10.260.10">
    <property type="match status" value="1"/>
</dbReference>
<dbReference type="InterPro" id="IPR007159">
    <property type="entry name" value="SpoVT-AbrB_dom"/>
</dbReference>
<gene>
    <name evidence="2" type="ORF">ENM42_04270</name>
</gene>
<protein>
    <submittedName>
        <fullName evidence="2">AbrB/MazE/SpoVT family DNA-binding domain-containing protein</fullName>
    </submittedName>
</protein>
<organism evidence="2">
    <name type="scientific">Caldiarchaeum subterraneum</name>
    <dbReference type="NCBI Taxonomy" id="311458"/>
    <lineage>
        <taxon>Archaea</taxon>
        <taxon>Nitrososphaerota</taxon>
        <taxon>Candidatus Caldarchaeales</taxon>
        <taxon>Candidatus Caldarchaeaceae</taxon>
        <taxon>Candidatus Caldarchaeum</taxon>
    </lineage>
</organism>
<reference evidence="2" key="1">
    <citation type="journal article" date="2020" name="mSystems">
        <title>Genome- and Community-Level Interaction Insights into Carbon Utilization and Element Cycling Functions of Hydrothermarchaeota in Hydrothermal Sediment.</title>
        <authorList>
            <person name="Zhou Z."/>
            <person name="Liu Y."/>
            <person name="Xu W."/>
            <person name="Pan J."/>
            <person name="Luo Z.H."/>
            <person name="Li M."/>
        </authorList>
    </citation>
    <scope>NUCLEOTIDE SEQUENCE [LARGE SCALE GENOMIC DNA]</scope>
    <source>
        <strain evidence="2">SpSt-1084</strain>
    </source>
</reference>
<dbReference type="AlphaFoldDB" id="A0A7C5U8N2"/>
<dbReference type="SMART" id="SM00966">
    <property type="entry name" value="SpoVT_AbrB"/>
    <property type="match status" value="1"/>
</dbReference>
<comment type="caution">
    <text evidence="2">The sequence shown here is derived from an EMBL/GenBank/DDBJ whole genome shotgun (WGS) entry which is preliminary data.</text>
</comment>
<proteinExistence type="predicted"/>
<feature type="domain" description="SpoVT-AbrB" evidence="1">
    <location>
        <begin position="2"/>
        <end position="47"/>
    </location>
</feature>
<dbReference type="InterPro" id="IPR037914">
    <property type="entry name" value="SpoVT-AbrB_sf"/>
</dbReference>
<evidence type="ECO:0000259" key="1">
    <source>
        <dbReference type="SMART" id="SM00966"/>
    </source>
</evidence>
<dbReference type="EMBL" id="DRXS01000230">
    <property type="protein sequence ID" value="HHR41029.1"/>
    <property type="molecule type" value="Genomic_DNA"/>
</dbReference>
<keyword evidence="2" id="KW-0238">DNA-binding</keyword>
<dbReference type="Pfam" id="PF04014">
    <property type="entry name" value="MazE_antitoxin"/>
    <property type="match status" value="1"/>
</dbReference>